<evidence type="ECO:0000313" key="13">
    <source>
        <dbReference type="Proteomes" id="UP000053958"/>
    </source>
</evidence>
<dbReference type="CDD" id="cd19542">
    <property type="entry name" value="CT_NRPS-like"/>
    <property type="match status" value="3"/>
</dbReference>
<evidence type="ECO:0000256" key="6">
    <source>
        <dbReference type="ARBA" id="ARBA00023026"/>
    </source>
</evidence>
<feature type="domain" description="Carrier" evidence="11">
    <location>
        <begin position="3102"/>
        <end position="3178"/>
    </location>
</feature>
<evidence type="ECO:0000259" key="11">
    <source>
        <dbReference type="PROSITE" id="PS50075"/>
    </source>
</evidence>
<dbReference type="InterPro" id="IPR042099">
    <property type="entry name" value="ANL_N_sf"/>
</dbReference>
<evidence type="ECO:0000256" key="4">
    <source>
        <dbReference type="ARBA" id="ARBA00022598"/>
    </source>
</evidence>
<dbReference type="InterPro" id="IPR010071">
    <property type="entry name" value="AA_adenyl_dom"/>
</dbReference>
<dbReference type="PANTHER" id="PTHR45527">
    <property type="entry name" value="NONRIBOSOMAL PEPTIDE SYNTHETASE"/>
    <property type="match status" value="1"/>
</dbReference>
<dbReference type="InterPro" id="IPR025110">
    <property type="entry name" value="AMP-bd_C"/>
</dbReference>
<feature type="domain" description="Carrier" evidence="11">
    <location>
        <begin position="3655"/>
        <end position="3728"/>
    </location>
</feature>
<evidence type="ECO:0000256" key="1">
    <source>
        <dbReference type="ARBA" id="ARBA00004924"/>
    </source>
</evidence>
<dbReference type="OrthoDB" id="416786at2759"/>
<dbReference type="GO" id="GO:0031177">
    <property type="term" value="F:phosphopantetheine binding"/>
    <property type="evidence" value="ECO:0007669"/>
    <property type="project" value="InterPro"/>
</dbReference>
<keyword evidence="6" id="KW-0843">Virulence</keyword>
<dbReference type="Proteomes" id="UP000053958">
    <property type="component" value="Unassembled WGS sequence"/>
</dbReference>
<dbReference type="GO" id="GO:0010106">
    <property type="term" value="P:cellular response to iron ion starvation"/>
    <property type="evidence" value="ECO:0007669"/>
    <property type="project" value="UniProtKB-ARBA"/>
</dbReference>
<dbReference type="SUPFAM" id="SSF52777">
    <property type="entry name" value="CoA-dependent acyltransferases"/>
    <property type="match status" value="10"/>
</dbReference>
<evidence type="ECO:0000256" key="8">
    <source>
        <dbReference type="ARBA" id="ARBA00067294"/>
    </source>
</evidence>
<evidence type="ECO:0000256" key="9">
    <source>
        <dbReference type="ARBA" id="ARBA00078302"/>
    </source>
</evidence>
<comment type="similarity">
    <text evidence="7">Belongs to the NRP synthetase family.</text>
</comment>
<dbReference type="FunFam" id="3.30.559.10:FF:000038">
    <property type="entry name" value="Nonribosomal siderophore peptide synthase SidC"/>
    <property type="match status" value="1"/>
</dbReference>
<dbReference type="PROSITE" id="PS00455">
    <property type="entry name" value="AMP_BINDING"/>
    <property type="match status" value="3"/>
</dbReference>
<dbReference type="FunFam" id="3.40.50.12780:FF:000024">
    <property type="entry name" value="Nonribosomal siderophore peptide synthase SidC"/>
    <property type="match status" value="2"/>
</dbReference>
<evidence type="ECO:0000256" key="3">
    <source>
        <dbReference type="ARBA" id="ARBA00022553"/>
    </source>
</evidence>
<dbReference type="GO" id="GO:0031169">
    <property type="term" value="P:ferrichrome biosynthetic process"/>
    <property type="evidence" value="ECO:0007669"/>
    <property type="project" value="UniProtKB-ARBA"/>
</dbReference>
<dbReference type="SUPFAM" id="SSF56801">
    <property type="entry name" value="Acetyl-CoA synthetase-like"/>
    <property type="match status" value="3"/>
</dbReference>
<dbReference type="NCBIfam" id="NF003417">
    <property type="entry name" value="PRK04813.1"/>
    <property type="match status" value="3"/>
</dbReference>
<dbReference type="FunFam" id="3.30.300.30:FF:000015">
    <property type="entry name" value="Nonribosomal peptide synthase SidD"/>
    <property type="match status" value="2"/>
</dbReference>
<dbReference type="GeneID" id="25315010"/>
<proteinExistence type="inferred from homology"/>
<evidence type="ECO:0000313" key="12">
    <source>
        <dbReference type="EMBL" id="KKA23300.1"/>
    </source>
</evidence>
<dbReference type="InterPro" id="IPR000873">
    <property type="entry name" value="AMP-dep_synth/lig_dom"/>
</dbReference>
<dbReference type="PROSITE" id="PS00012">
    <property type="entry name" value="PHOSPHOPANTETHEINE"/>
    <property type="match status" value="3"/>
</dbReference>
<dbReference type="SUPFAM" id="SSF47336">
    <property type="entry name" value="ACP-like"/>
    <property type="match status" value="5"/>
</dbReference>
<name>A0A0F4YYY8_RASE3</name>
<feature type="domain" description="Carrier" evidence="11">
    <location>
        <begin position="4217"/>
        <end position="4290"/>
    </location>
</feature>
<dbReference type="FunFam" id="3.30.300.30:FF:000033">
    <property type="entry name" value="Nonribosomal siderophore peptide synthase SidC"/>
    <property type="match status" value="1"/>
</dbReference>
<protein>
    <recommendedName>
        <fullName evidence="8">Nonribosomal peptide synthetase sidC</fullName>
    </recommendedName>
    <alternativeName>
        <fullName evidence="9">Siderophore peptide synthetase C</fullName>
    </alternativeName>
</protein>
<dbReference type="InterPro" id="IPR023213">
    <property type="entry name" value="CAT-like_dom_sf"/>
</dbReference>
<dbReference type="GO" id="GO:0005737">
    <property type="term" value="C:cytoplasm"/>
    <property type="evidence" value="ECO:0007669"/>
    <property type="project" value="TreeGrafter"/>
</dbReference>
<dbReference type="CDD" id="cd05918">
    <property type="entry name" value="A_NRPS_SidN3_like"/>
    <property type="match status" value="3"/>
</dbReference>
<dbReference type="Pfam" id="PF13193">
    <property type="entry name" value="AMP-binding_C"/>
    <property type="match status" value="1"/>
</dbReference>
<dbReference type="Pfam" id="PF00668">
    <property type="entry name" value="Condensation"/>
    <property type="match status" value="5"/>
</dbReference>
<dbReference type="SMART" id="SM00823">
    <property type="entry name" value="PKS_PP"/>
    <property type="match status" value="3"/>
</dbReference>
<dbReference type="GO" id="GO:0043041">
    <property type="term" value="P:amino acid activation for nonribosomal peptide biosynthetic process"/>
    <property type="evidence" value="ECO:0007669"/>
    <property type="project" value="TreeGrafter"/>
</dbReference>
<dbReference type="Gene3D" id="3.30.300.30">
    <property type="match status" value="3"/>
</dbReference>
<keyword evidence="13" id="KW-1185">Reference proteome</keyword>
<dbReference type="InterPro" id="IPR001242">
    <property type="entry name" value="Condensation_dom"/>
</dbReference>
<dbReference type="InterPro" id="IPR020845">
    <property type="entry name" value="AMP-binding_CS"/>
</dbReference>
<feature type="domain" description="Carrier" evidence="11">
    <location>
        <begin position="846"/>
        <end position="920"/>
    </location>
</feature>
<dbReference type="PANTHER" id="PTHR45527:SF2">
    <property type="entry name" value="FERRICROCIN SYNTHETASE (NONRIBOSOMAL PEPTIDE SIDEROPHORE SYNTHASE ) (EUROFUNG)"/>
    <property type="match status" value="1"/>
</dbReference>
<feature type="region of interest" description="Disordered" evidence="10">
    <location>
        <begin position="4626"/>
        <end position="4647"/>
    </location>
</feature>
<dbReference type="InterPro" id="IPR045851">
    <property type="entry name" value="AMP-bd_C_sf"/>
</dbReference>
<dbReference type="Pfam" id="PF00550">
    <property type="entry name" value="PP-binding"/>
    <property type="match status" value="5"/>
</dbReference>
<dbReference type="FunFam" id="3.30.559.30:FF:000015">
    <property type="entry name" value="Nonribosomal siderophore peptide synthase SidC"/>
    <property type="match status" value="1"/>
</dbReference>
<dbReference type="EMBL" id="LASV01000105">
    <property type="protein sequence ID" value="KKA23300.1"/>
    <property type="molecule type" value="Genomic_DNA"/>
</dbReference>
<dbReference type="Gene3D" id="1.10.1200.10">
    <property type="entry name" value="ACP-like"/>
    <property type="match status" value="5"/>
</dbReference>
<comment type="pathway">
    <text evidence="1">Siderophore biosynthesis.</text>
</comment>
<keyword evidence="4" id="KW-0436">Ligase</keyword>
<reference evidence="12 13" key="1">
    <citation type="submission" date="2015-04" db="EMBL/GenBank/DDBJ databases">
        <authorList>
            <person name="Heijne W.H."/>
            <person name="Fedorova N.D."/>
            <person name="Nierman W.C."/>
            <person name="Vollebregt A.W."/>
            <person name="Zhao Z."/>
            <person name="Wu L."/>
            <person name="Kumar M."/>
            <person name="Stam H."/>
            <person name="van den Berg M.A."/>
            <person name="Pel H.J."/>
        </authorList>
    </citation>
    <scope>NUCLEOTIDE SEQUENCE [LARGE SCALE GENOMIC DNA]</scope>
    <source>
        <strain evidence="12 13">CBS 393.64</strain>
    </source>
</reference>
<dbReference type="InterPro" id="IPR009081">
    <property type="entry name" value="PP-bd_ACP"/>
</dbReference>
<evidence type="ECO:0000256" key="7">
    <source>
        <dbReference type="ARBA" id="ARBA00029454"/>
    </source>
</evidence>
<evidence type="ECO:0000256" key="10">
    <source>
        <dbReference type="SAM" id="MobiDB-lite"/>
    </source>
</evidence>
<dbReference type="Pfam" id="PF00501">
    <property type="entry name" value="AMP-binding"/>
    <property type="match status" value="3"/>
</dbReference>
<dbReference type="RefSeq" id="XP_013329912.1">
    <property type="nucleotide sequence ID" value="XM_013474458.1"/>
</dbReference>
<dbReference type="InterPro" id="IPR020806">
    <property type="entry name" value="PKS_PP-bd"/>
</dbReference>
<accession>A0A0F4YYY8</accession>
<keyword evidence="5" id="KW-0677">Repeat</keyword>
<sequence>MAETISSSNAPQKAVIHDQVTGLQTNGDHKLTHDDNIPVTKVPSLDTVNHYAAEALPGSGYHLSKVLEFTYEADLPTLSNKIIQGYARFISAFTGLEDVAFALFQTANSFHTSETRHKIVCASISKFEREEEGSLRTPHPCNIRECDIKSHGVDTQFALELSIDTPFEDGEHSCISIVGVDGFLLRVQINSATRTLKISIGCSSRLIPEAALDQISRTAALLVKESADLRSIDEDGGEKIPQLSILNFPPLMKPPSLEVFGQVSPNKPLGQSLLHAAFEFWAHEKPDAVALDFVHNLPSTNKPAERSILTYADLNAAATRVASHLRAMLGERKGPTNWSRIIPVHMSTSPELYISYLGVLKAGYAFCPIPQDAPQRRIQEILDDIDSPVILGRTPESSIEPWYKSQSTTPAWLNVAEISKWKSLSGSHATDQDELDYSSMHHSRLEDDIAYLLFTSGSTGKPKGVQVNHLAATCSINSHATSIPLPRDSDGSFRWFQFASPTFDPSIMEIFVTLSCGATLCSANRDLTMTDLEATINETRATIMMATPSLAALLRPSRLHTLRHLWTMGEKLNRTVIENFASPSAHSTTLVNAYGPTEGAINCTFNSPVDQSTRGSIIGRPLPTCSMFVLDPDRRTPQAVPAAMSGELAIGGPQVSKGYLNRPEETTRAFVFSPEYGYVYRTGDMARIVWDEKGNQVLEFLGRITSDQVKISGKRLELGEIESVLATVRGIIEIVAIVLQRDQGKEGSEQLIACIVADHSHEATREKLVKECREVAARHLPSYMCPSSFVFLESLPRSSSGKVDRRAITARLKTAQKDEIISTVENGGANPQDAPTDWDTVENIDPSLRQRLLEALAKTTDQDATAIQPFTSLFSLGIDSLGAMRLLQHLRENGVNHLSVSDVLIAGTPSGLLSAIIQGKDKNLDPSPNDFQGKQSLLALQGELREFDRRNREICAQRLHIDAGAIQNVLPTTATQSGMLASFLRRSSTRTNHSKSSYIYHSVIHLGKDVDAERLRRSWETVIADYDSFRTVFCWLDDDMAPFAQCILAQNAIPDREWKLYSSESSSGLLSKEDLINLALSEAEDSITLNTPPWRMSLVDFGSGSALILSMFHGIFDGGSLQLLLEDVSAEYYGRPRGHRTSLDHIVKHHFIADQEATLRFWQDHLREYSPVSFPSVTPYRSSEAENVFDAVEIAADTSYEMLKKKSRSIGCTPLSVLQAAWGSVLLSYTGTPDQDVLIGNVVSGRFDIDSETCIGPTFTTVPLRLALNKIGRDHSGILSNTSVARHLASLNAKSLAYLQPRLGSLVTENGQLPYDTLLAFQDFNAGSNSSTLWSAIEHPPMANDFAVMIEVWPVADDGSLTLRATFNGSKLDRDSAQLMLRQMSNIVDFILKHPDADFQDAPCRTDGSLKSVANPVSKSPEECAQGYLLHTQFERHAEARPEDVALIFKADLEVPTNPGNIEWTYGTLNAKADSLADKLIERYGSLQNSTVPICIEKSPAMYVAILGILKAGAAWCPIDTFSPPQRRHDLIARTGARVLLVSGADSVQHANAVPEDVDILDVTKLVNVWSSKEPSQKRGQSCNRATPHDTAYLIWTSGTTGAPKGVPIKHSAAVSSMLSLQRTIPADVPGGVVRCLQFSQYTFDVSVQDIFYTWGLGGTLISATREIMLGSFAQLANSTRATHAHLTPAFAAGIPRQSCETLKVVTMIGEKLTPSVADDWGVDMQAFNTYGPAEVTVVSTVREFGKEHRNTKSANIGWPLDSVSIFVTDHNRKVVMKNAVGELALGGPQLSDGYLNQEETTRSKFVWNEEASQVLYYTGDLVRMLSDGSLEYLNRTDDLVKLGSIRVELSEISFSIKSCHSLVEQVETVILNRPDRPADVVVAFLAAPSAAAASDKEPYKLVLFNDSAVEIVRAAMQKARTTLPDHMLPSVYLVVREIPKTQSAKTDRVALRKAYASVDIEKWESEVSPSDFTTELGSPSDPEEGFVMETVSALVGLPLSAIKRSNKLASLGLDSIRAIRLASRLNESGHQVSVIDVLHCQSVQDLLSIAISSRKKKVPLTNRSLLEQFDQEWHEAVASKVKEPFTVTRTTPIQESLLSETMGTRNLYWSNHFFSLDSTVDLERLQMAWRSVAESNEALRAGFLPVAEILKDGDNAGNLNFSVLQLIYVQPSLDWEVYQCQEGEFTEVLQSRISRIMENRQNSYFRHPPWAVSIFDKGQDHQKVMVVTIHHVIHDGPSLSFIFNDVQSTYNSLNLPQRKQIQDALSLIIPTAEEDSKTVEFWETELREFSALDPPSWPDLTNRRQGPGTDSKRGFISEELVLTVPVTRLQSTASRLGMSSFTSLLRTAWACVSLSYMGAPAAVFGETLSDRVLDSTLEDVIGPLISVVPVPFKLKGTARELIEKQQQLSAESWKHRHIHPRQIRKILKRPRGQALYPGLFTFHPLSGETGQQSCPKLWSELDDLIGLNVEHLVALNVFQKSGDTLTLNVSCEQSVMDQKHLSLFVRQIDAFVTAMLEHPDEPVTELVRYFPRELTSISTPNVSQEVADAVCKSPTFWLEHYAESHPEWTAVEIVNAIHVDGVEKESMSYGSLDAAANQVAAYIASLGIEKRIIALCAGRTLASYPVIAGIFKSGNTYLPIDEALPNDRKAFLVADGNCPLIFTEASLASTFRDVPDSCKLVLIDSPEFQESLTKMSSTKPNSLPTPDDISYLLYTSGSTGKPKGVLVTRGNLSAFVEAQSEFICRVAPATKQLGGTGRYLALASRAFDVHLAEIFLAWRHGLATVTGPRTMLLDDLHLVLTKLEITHASFVPSLLDQANIIPEQCPRLRYLSVGGEKISQRVLDTWGASQNVALVNAYGPTEVTIGCSSALVGSETNLRNIGRPLGSCVAHVLIPGTEMYTIRGQAGELCFTGDLVAKGYHNRPDAKGFVDGFFGRRMYRTGDIVRLMADDTLEYLGRGDDQTKIRGQRLELGEVSEVIRSSSSLEIDVVTMIAKHPNIARVQLVSFVARSNARSEGKKDSSVSFLEADFWTLGRELQEACRKKLPAYMVPEVVLPISYVPLAPMSGKADIKQLQSVFVSIPLSTLVQSSERSAAAARSNRPLTSEEEAVVEAILTILPTDRSILGHATNIFEIGLDSLSAINLSVQLKNLGYDATVASVMNNPVIEQLARLPRNSEVDNNRTAEVHRMLERLNARFREEPPTGIDISSVSTVRPCLPLQEGLVARSINAEGGQLYVNHIVLELGADIDVARLRTAWEETARQNEILRTAFASLGDQIVQVVFHPDSYRIRWEEYDPSSSDSGTSLHSSSSYRTEVAQQIIKDIATVPPVRFLIAPAEGTRRQTLTIAIHHSLYDGESLYQLLEEVANRYRGESVPQRGSPSAFLEYIYSQSMEKSKEFWTQLFEGYQPTLFRRGENDLAEQAIVVHRTLSTKLSDLEYRSANLQTTAPSLVLAIFALLLADMTDTSDVTYGSVLSGRAIPVPGADSVLLPCITTVPSRLNTNGLTTVRDVINAVRDNSVKSLEFQHTPLRHIQRWLKSEAPLFDCLFSYIRTTKAQTDDLWKEVDSHMPADYPFSVEAEADYDRNLLYIHCGYTPSFGNTHDVENFFEKMDVVLSSVVMGEDISLDSFNLSTSAKVRGEANVSPWNDSSASWSETEKKVRQLVASFCGLQIDDVSKSASFIGLGIDSVTAIQFARKLREAGLYVSSSDVMRFSCVGALSARIDEISTKQGPQRNGLVEANEKDTFEAYRSKIPLLGPGDSISRLFRCTPLQSGMITQTLGAAGDMYVHPHTVRLAESVDIAALKSAFLQVVRANDILRTSFHSISELGFSWIGTVHSNPPFEWHELDQSTTGFSVNVKELLRLHDEAAFQSPPLRFYVVHSSEGKFLVVVMHHALYDGVSLPFVFEDAAAIYRGVVPPHRPNFSEIVDDIFKGQEKAAQFWTRKLQGYQIAHIPPLQDDESSDRMFVAERKISLDISRILERCKDMEVTVQTVSLLAFAKVLSCLIGKRDVTFGHVVAGRSLPISGIERTIGPLFNTVPERICFDSTVISNKAMAARIQRANADAQEYQHAPLRAIQNTLRQQNNFDSASIFDTLFVFQKTADLDQNASAQDKQSIWELYETQDFVSNAEHTLNVEVEHAHEGIIIRSSCKGQYLTFDGLHTVLKDFESAFQDIIEHPTRCATIVPERLQRLPLQLTKELPIEKLPSPDADAEAPVHEGIVQQVLAEIANVSIDMVKPHTSIYNIGLDSIAAIRIAAVCRSKGLKIGVADILQGHTLRGISTRVSDAAAAAPQGSLPTKPLIHEDARVRQTALEQLRLSEDDVETIIPCLSGQMYHLVSWLKSGRTLFEPAWSYYVSGEERRLDPQRLQDSWTRLRQRHPILRTCFAAISASEAVQVVLKRVDPDDDGTFKFIDYSSETIAEAAKVQAREEARNPSSLFRPPVRLRHLRASDGDGILVLINHAAYDAWTMPMFVTELEALYRDAELAKVSSNPDFPAFVNYSLSSLHQLDEARYWDAVLQSSSPTIIKARQNSPKKNQQLFVGAWQTVRNMSQAEKTCRAHGLSLQTVVLLAAARALARKTHVDSPTFGLYQTGRSASFPGVEYLSGPCLNVTPFTVPNVLSSSSSSSAQISHSQPNTTADAGTTTADTIINSARSIQSALADRATYEQSSLQGILRRWREIAATTGADSNNENNIHERHLFNTWVNLLWGRTSKQDHPQEDDDGSSPPPLFTPLPIGVPTDFIPENNRTEQDEKDKKTSVSSLDTSYLPDQNVFIDIGPDPSSDTLGFGVRVEGGVMDEDETRAFIGKIVAEIEGMVRILSEDDASLI</sequence>
<dbReference type="InterPro" id="IPR006162">
    <property type="entry name" value="Ppantetheine_attach_site"/>
</dbReference>
<organism evidence="12 13">
    <name type="scientific">Rasamsonia emersonii (strain ATCC 16479 / CBS 393.64 / IMI 116815)</name>
    <dbReference type="NCBI Taxonomy" id="1408163"/>
    <lineage>
        <taxon>Eukaryota</taxon>
        <taxon>Fungi</taxon>
        <taxon>Dikarya</taxon>
        <taxon>Ascomycota</taxon>
        <taxon>Pezizomycotina</taxon>
        <taxon>Eurotiomycetes</taxon>
        <taxon>Eurotiomycetidae</taxon>
        <taxon>Eurotiales</taxon>
        <taxon>Trichocomaceae</taxon>
        <taxon>Rasamsonia</taxon>
    </lineage>
</organism>
<feature type="compositionally biased region" description="Basic and acidic residues" evidence="10">
    <location>
        <begin position="4750"/>
        <end position="4761"/>
    </location>
</feature>
<dbReference type="GO" id="GO:0016874">
    <property type="term" value="F:ligase activity"/>
    <property type="evidence" value="ECO:0007669"/>
    <property type="project" value="UniProtKB-KW"/>
</dbReference>
<dbReference type="FunFam" id="3.30.559.30:FF:000014">
    <property type="entry name" value="Nonribosomal siderophore peptide synthase SidC"/>
    <property type="match status" value="1"/>
</dbReference>
<dbReference type="Gene3D" id="3.30.559.30">
    <property type="entry name" value="Nonribosomal peptide synthetase, condensation domain"/>
    <property type="match status" value="5"/>
</dbReference>
<dbReference type="InterPro" id="IPR036736">
    <property type="entry name" value="ACP-like_sf"/>
</dbReference>
<dbReference type="Gene3D" id="3.40.50.12780">
    <property type="entry name" value="N-terminal domain of ligase-like"/>
    <property type="match status" value="3"/>
</dbReference>
<dbReference type="STRING" id="1408163.A0A0F4YYY8"/>
<evidence type="ECO:0000256" key="5">
    <source>
        <dbReference type="ARBA" id="ARBA00022737"/>
    </source>
</evidence>
<keyword evidence="2" id="KW-0596">Phosphopantetheine</keyword>
<comment type="caution">
    <text evidence="12">The sequence shown here is derived from an EMBL/GenBank/DDBJ whole genome shotgun (WGS) entry which is preliminary data.</text>
</comment>
<keyword evidence="3" id="KW-0597">Phosphoprotein</keyword>
<feature type="domain" description="Carrier" evidence="11">
    <location>
        <begin position="1979"/>
        <end position="2055"/>
    </location>
</feature>
<dbReference type="PROSITE" id="PS50075">
    <property type="entry name" value="CARRIER"/>
    <property type="match status" value="5"/>
</dbReference>
<dbReference type="Gene3D" id="3.30.559.10">
    <property type="entry name" value="Chloramphenicol acetyltransferase-like domain"/>
    <property type="match status" value="5"/>
</dbReference>
<feature type="region of interest" description="Disordered" evidence="10">
    <location>
        <begin position="4716"/>
        <end position="4767"/>
    </location>
</feature>
<dbReference type="NCBIfam" id="TIGR01733">
    <property type="entry name" value="AA-adenyl-dom"/>
    <property type="match status" value="1"/>
</dbReference>
<evidence type="ECO:0000256" key="2">
    <source>
        <dbReference type="ARBA" id="ARBA00022450"/>
    </source>
</evidence>
<dbReference type="FunFam" id="3.40.50.12780:FF:000056">
    <property type="entry name" value="Nonribosomal siderophore peptide synthase SidC"/>
    <property type="match status" value="1"/>
</dbReference>
<gene>
    <name evidence="12" type="ORF">T310_2659</name>
</gene>